<evidence type="ECO:0000256" key="9">
    <source>
        <dbReference type="ARBA" id="ARBA00022679"/>
    </source>
</evidence>
<evidence type="ECO:0000256" key="14">
    <source>
        <dbReference type="ARBA" id="ARBA00025228"/>
    </source>
</evidence>
<keyword evidence="10 19" id="KW-0812">Transmembrane</keyword>
<sequence length="196" mass="20562">MLLPPTGFSPLVAAALGTVLTVLLTGAFHEDGLADFYDGVYGGLTVERRLEIMKDSRVGTYGVLALLAVLGLKFAALLSAPTVSVPLILVAAHGLSRAFAVSFIYTHDYARSSGGKVQVVAQGLSLPALALALLIGLLPLLWLPVSVLWLLLPLLLLRLWLAHTLTSKLGGYTGDALGAAQQLSETVFYLGIAALL</sequence>
<reference evidence="20" key="1">
    <citation type="submission" date="2016-10" db="EMBL/GenBank/DDBJ databases">
        <title>Sequence of Gallionella enrichment culture.</title>
        <authorList>
            <person name="Poehlein A."/>
            <person name="Muehling M."/>
            <person name="Daniel R."/>
        </authorList>
    </citation>
    <scope>NUCLEOTIDE SEQUENCE</scope>
</reference>
<feature type="transmembrane region" description="Helical" evidence="19">
    <location>
        <begin position="58"/>
        <end position="78"/>
    </location>
</feature>
<gene>
    <name evidence="20" type="primary">cobS_16</name>
    <name evidence="20" type="ORF">GALL_545570</name>
</gene>
<evidence type="ECO:0000256" key="2">
    <source>
        <dbReference type="ARBA" id="ARBA00004651"/>
    </source>
</evidence>
<feature type="transmembrane region" description="Helical" evidence="19">
    <location>
        <begin position="84"/>
        <end position="105"/>
    </location>
</feature>
<dbReference type="EC" id="2.7.8.26" evidence="5"/>
<evidence type="ECO:0000256" key="15">
    <source>
        <dbReference type="ARBA" id="ARBA00032605"/>
    </source>
</evidence>
<dbReference type="UniPathway" id="UPA00148">
    <property type="reaction ID" value="UER00238"/>
</dbReference>
<dbReference type="GO" id="GO:0005886">
    <property type="term" value="C:plasma membrane"/>
    <property type="evidence" value="ECO:0007669"/>
    <property type="project" value="UniProtKB-SubCell"/>
</dbReference>
<dbReference type="GO" id="GO:0008818">
    <property type="term" value="F:cobalamin 5'-phosphate synthase activity"/>
    <property type="evidence" value="ECO:0007669"/>
    <property type="project" value="InterPro"/>
</dbReference>
<keyword evidence="13 19" id="KW-0472">Membrane</keyword>
<keyword evidence="7" id="KW-1003">Cell membrane</keyword>
<accession>A0A1J5NYQ6</accession>
<evidence type="ECO:0000256" key="13">
    <source>
        <dbReference type="ARBA" id="ARBA00023136"/>
    </source>
</evidence>
<comment type="catalytic activity">
    <reaction evidence="18">
        <text>alpha-ribazole 5'-phosphate + adenosylcob(III)inamide-GDP = adenosylcob(III)alamin 5'-phosphate + GMP + H(+)</text>
        <dbReference type="Rhea" id="RHEA:23560"/>
        <dbReference type="ChEBI" id="CHEBI:15378"/>
        <dbReference type="ChEBI" id="CHEBI:57918"/>
        <dbReference type="ChEBI" id="CHEBI:58115"/>
        <dbReference type="ChEBI" id="CHEBI:60487"/>
        <dbReference type="ChEBI" id="CHEBI:60493"/>
        <dbReference type="EC" id="2.7.8.26"/>
    </reaction>
</comment>
<proteinExistence type="inferred from homology"/>
<dbReference type="InterPro" id="IPR003805">
    <property type="entry name" value="CobS"/>
</dbReference>
<comment type="caution">
    <text evidence="20">The sequence shown here is derived from an EMBL/GenBank/DDBJ whole genome shotgun (WGS) entry which is preliminary data.</text>
</comment>
<dbReference type="AlphaFoldDB" id="A0A1J5NYQ6"/>
<dbReference type="PANTHER" id="PTHR34148">
    <property type="entry name" value="ADENOSYLCOBINAMIDE-GDP RIBAZOLETRANSFERASE"/>
    <property type="match status" value="1"/>
</dbReference>
<dbReference type="PANTHER" id="PTHR34148:SF1">
    <property type="entry name" value="ADENOSYLCOBINAMIDE-GDP RIBAZOLETRANSFERASE"/>
    <property type="match status" value="1"/>
</dbReference>
<dbReference type="Pfam" id="PF02654">
    <property type="entry name" value="CobS"/>
    <property type="match status" value="1"/>
</dbReference>
<evidence type="ECO:0000256" key="18">
    <source>
        <dbReference type="ARBA" id="ARBA00049504"/>
    </source>
</evidence>
<dbReference type="EMBL" id="MLJW01008590">
    <property type="protein sequence ID" value="OIQ63898.1"/>
    <property type="molecule type" value="Genomic_DNA"/>
</dbReference>
<keyword evidence="12 19" id="KW-1133">Transmembrane helix</keyword>
<comment type="catalytic activity">
    <reaction evidence="17">
        <text>alpha-ribazole + adenosylcob(III)inamide-GDP = adenosylcob(III)alamin + GMP + H(+)</text>
        <dbReference type="Rhea" id="RHEA:16049"/>
        <dbReference type="ChEBI" id="CHEBI:10329"/>
        <dbReference type="ChEBI" id="CHEBI:15378"/>
        <dbReference type="ChEBI" id="CHEBI:18408"/>
        <dbReference type="ChEBI" id="CHEBI:58115"/>
        <dbReference type="ChEBI" id="CHEBI:60487"/>
        <dbReference type="EC" id="2.7.8.26"/>
    </reaction>
</comment>
<evidence type="ECO:0000256" key="6">
    <source>
        <dbReference type="ARBA" id="ARBA00015850"/>
    </source>
</evidence>
<comment type="pathway">
    <text evidence="3">Cofactor biosynthesis; adenosylcobalamin biosynthesis; adenosylcobalamin from cob(II)yrinate a,c-diamide: step 7/7.</text>
</comment>
<evidence type="ECO:0000256" key="3">
    <source>
        <dbReference type="ARBA" id="ARBA00004663"/>
    </source>
</evidence>
<evidence type="ECO:0000256" key="12">
    <source>
        <dbReference type="ARBA" id="ARBA00022989"/>
    </source>
</evidence>
<feature type="transmembrane region" description="Helical" evidence="19">
    <location>
        <begin position="117"/>
        <end position="135"/>
    </location>
</feature>
<evidence type="ECO:0000256" key="5">
    <source>
        <dbReference type="ARBA" id="ARBA00013200"/>
    </source>
</evidence>
<evidence type="ECO:0000256" key="7">
    <source>
        <dbReference type="ARBA" id="ARBA00022475"/>
    </source>
</evidence>
<keyword evidence="8" id="KW-0169">Cobalamin biosynthesis</keyword>
<protein>
    <recommendedName>
        <fullName evidence="6">Adenosylcobinamide-GDP ribazoletransferase</fullName>
        <ecNumber evidence="5">2.7.8.26</ecNumber>
    </recommendedName>
    <alternativeName>
        <fullName evidence="16">Cobalamin synthase</fullName>
    </alternativeName>
    <alternativeName>
        <fullName evidence="15">Cobalamin-5'-phosphate synthase</fullName>
    </alternativeName>
</protein>
<comment type="cofactor">
    <cofactor evidence="1">
        <name>Mg(2+)</name>
        <dbReference type="ChEBI" id="CHEBI:18420"/>
    </cofactor>
</comment>
<evidence type="ECO:0000256" key="10">
    <source>
        <dbReference type="ARBA" id="ARBA00022692"/>
    </source>
</evidence>
<evidence type="ECO:0000256" key="1">
    <source>
        <dbReference type="ARBA" id="ARBA00001946"/>
    </source>
</evidence>
<name>A0A1J5NYQ6_9ZZZZ</name>
<comment type="function">
    <text evidence="14">Joins adenosylcobinamide-GDP and alpha-ribazole to generate adenosylcobalamin (Ado-cobalamin). Also synthesizes adenosylcobalamin 5'-phosphate from adenosylcobinamide-GDP and alpha-ribazole 5'-phosphate.</text>
</comment>
<dbReference type="HAMAP" id="MF_00719">
    <property type="entry name" value="CobS"/>
    <property type="match status" value="1"/>
</dbReference>
<evidence type="ECO:0000256" key="4">
    <source>
        <dbReference type="ARBA" id="ARBA00010561"/>
    </source>
</evidence>
<evidence type="ECO:0000256" key="17">
    <source>
        <dbReference type="ARBA" id="ARBA00048623"/>
    </source>
</evidence>
<evidence type="ECO:0000256" key="19">
    <source>
        <dbReference type="SAM" id="Phobius"/>
    </source>
</evidence>
<feature type="transmembrane region" description="Helical" evidence="19">
    <location>
        <begin position="141"/>
        <end position="161"/>
    </location>
</feature>
<keyword evidence="9 20" id="KW-0808">Transferase</keyword>
<evidence type="ECO:0000256" key="11">
    <source>
        <dbReference type="ARBA" id="ARBA00022842"/>
    </source>
</evidence>
<evidence type="ECO:0000256" key="8">
    <source>
        <dbReference type="ARBA" id="ARBA00022573"/>
    </source>
</evidence>
<dbReference type="GO" id="GO:0051073">
    <property type="term" value="F:adenosylcobinamide-GDP ribazoletransferase activity"/>
    <property type="evidence" value="ECO:0007669"/>
    <property type="project" value="UniProtKB-EC"/>
</dbReference>
<evidence type="ECO:0000313" key="20">
    <source>
        <dbReference type="EMBL" id="OIQ63898.1"/>
    </source>
</evidence>
<comment type="similarity">
    <text evidence="4">Belongs to the CobS family.</text>
</comment>
<keyword evidence="11" id="KW-0460">Magnesium</keyword>
<comment type="subcellular location">
    <subcellularLocation>
        <location evidence="2">Cell membrane</location>
        <topology evidence="2">Multi-pass membrane protein</topology>
    </subcellularLocation>
</comment>
<feature type="transmembrane region" description="Helical" evidence="19">
    <location>
        <begin position="6"/>
        <end position="28"/>
    </location>
</feature>
<dbReference type="GO" id="GO:0009236">
    <property type="term" value="P:cobalamin biosynthetic process"/>
    <property type="evidence" value="ECO:0007669"/>
    <property type="project" value="UniProtKB-UniPathway"/>
</dbReference>
<organism evidence="20">
    <name type="scientific">mine drainage metagenome</name>
    <dbReference type="NCBI Taxonomy" id="410659"/>
    <lineage>
        <taxon>unclassified sequences</taxon>
        <taxon>metagenomes</taxon>
        <taxon>ecological metagenomes</taxon>
    </lineage>
</organism>
<evidence type="ECO:0000256" key="16">
    <source>
        <dbReference type="ARBA" id="ARBA00032853"/>
    </source>
</evidence>